<dbReference type="Proteomes" id="UP000053789">
    <property type="component" value="Unassembled WGS sequence"/>
</dbReference>
<dbReference type="OrthoDB" id="2926612at2759"/>
<sequence length="105" mass="11790">MIVSKEQFDAAKAELLKESPDHVLLLKTPADDARPTEELLGIEKGNLPDFTCRFVKGSEHCSQCSRHYSFLDFVKAGLQTHDQEFLRDAIFGRHGGYIRTEGGHS</sequence>
<name>A0A0D2H640_CLAB1</name>
<evidence type="ECO:0000313" key="1">
    <source>
        <dbReference type="EMBL" id="KIW88793.1"/>
    </source>
</evidence>
<organism evidence="1 2">
    <name type="scientific">Cladophialophora bantiana (strain ATCC 10958 / CBS 173.52 / CDC B-1940 / NIH 8579)</name>
    <name type="common">Xylohypha bantiana</name>
    <dbReference type="NCBI Taxonomy" id="1442370"/>
    <lineage>
        <taxon>Eukaryota</taxon>
        <taxon>Fungi</taxon>
        <taxon>Dikarya</taxon>
        <taxon>Ascomycota</taxon>
        <taxon>Pezizomycotina</taxon>
        <taxon>Eurotiomycetes</taxon>
        <taxon>Chaetothyriomycetidae</taxon>
        <taxon>Chaetothyriales</taxon>
        <taxon>Herpotrichiellaceae</taxon>
        <taxon>Cladophialophora</taxon>
    </lineage>
</organism>
<gene>
    <name evidence="1" type="ORF">Z519_10840</name>
</gene>
<dbReference type="EMBL" id="KN846998">
    <property type="protein sequence ID" value="KIW88793.1"/>
    <property type="molecule type" value="Genomic_DNA"/>
</dbReference>
<proteinExistence type="predicted"/>
<dbReference type="AlphaFoldDB" id="A0A0D2H640"/>
<dbReference type="GeneID" id="27703768"/>
<dbReference type="HOGENOM" id="CLU_2236312_0_0_1"/>
<evidence type="ECO:0000313" key="2">
    <source>
        <dbReference type="Proteomes" id="UP000053789"/>
    </source>
</evidence>
<keyword evidence="2" id="KW-1185">Reference proteome</keyword>
<protein>
    <submittedName>
        <fullName evidence="1">Uncharacterized protein</fullName>
    </submittedName>
</protein>
<accession>A0A0D2H640</accession>
<dbReference type="RefSeq" id="XP_016615462.1">
    <property type="nucleotide sequence ID" value="XM_016768555.1"/>
</dbReference>
<dbReference type="VEuPathDB" id="FungiDB:Z519_10840"/>
<reference evidence="1" key="1">
    <citation type="submission" date="2015-01" db="EMBL/GenBank/DDBJ databases">
        <title>The Genome Sequence of Cladophialophora bantiana CBS 173.52.</title>
        <authorList>
            <consortium name="The Broad Institute Genomics Platform"/>
            <person name="Cuomo C."/>
            <person name="de Hoog S."/>
            <person name="Gorbushina A."/>
            <person name="Stielow B."/>
            <person name="Teixiera M."/>
            <person name="Abouelleil A."/>
            <person name="Chapman S.B."/>
            <person name="Priest M."/>
            <person name="Young S.K."/>
            <person name="Wortman J."/>
            <person name="Nusbaum C."/>
            <person name="Birren B."/>
        </authorList>
    </citation>
    <scope>NUCLEOTIDE SEQUENCE [LARGE SCALE GENOMIC DNA]</scope>
    <source>
        <strain evidence="1">CBS 173.52</strain>
    </source>
</reference>